<dbReference type="InterPro" id="IPR017441">
    <property type="entry name" value="Protein_kinase_ATP_BS"/>
</dbReference>
<dbReference type="GO" id="GO:0005524">
    <property type="term" value="F:ATP binding"/>
    <property type="evidence" value="ECO:0007669"/>
    <property type="project" value="UniProtKB-UniRule"/>
</dbReference>
<dbReference type="InterPro" id="IPR051681">
    <property type="entry name" value="Ser/Thr_Kinases-Pseudokinases"/>
</dbReference>
<dbReference type="InterPro" id="IPR001245">
    <property type="entry name" value="Ser-Thr/Tyr_kinase_cat_dom"/>
</dbReference>
<protein>
    <recommendedName>
        <fullName evidence="5">Protein kinase domain-containing protein</fullName>
    </recommendedName>
</protein>
<evidence type="ECO:0000313" key="7">
    <source>
        <dbReference type="Proteomes" id="UP001489004"/>
    </source>
</evidence>
<dbReference type="Pfam" id="PF07714">
    <property type="entry name" value="PK_Tyr_Ser-Thr"/>
    <property type="match status" value="1"/>
</dbReference>
<gene>
    <name evidence="6" type="ORF">WJX72_012336</name>
</gene>
<accession>A0AAW1RBE6</accession>
<dbReference type="EMBL" id="JALJOR010000001">
    <property type="protein sequence ID" value="KAK9830537.1"/>
    <property type="molecule type" value="Genomic_DNA"/>
</dbReference>
<feature type="compositionally biased region" description="Polar residues" evidence="4">
    <location>
        <begin position="725"/>
        <end position="741"/>
    </location>
</feature>
<dbReference type="InterPro" id="IPR008266">
    <property type="entry name" value="Tyr_kinase_AS"/>
</dbReference>
<dbReference type="InterPro" id="IPR011009">
    <property type="entry name" value="Kinase-like_dom_sf"/>
</dbReference>
<feature type="binding site" evidence="3">
    <location>
        <position position="883"/>
    </location>
    <ligand>
        <name>ATP</name>
        <dbReference type="ChEBI" id="CHEBI:30616"/>
    </ligand>
</feature>
<feature type="compositionally biased region" description="Low complexity" evidence="4">
    <location>
        <begin position="701"/>
        <end position="714"/>
    </location>
</feature>
<feature type="compositionally biased region" description="Polar residues" evidence="4">
    <location>
        <begin position="92"/>
        <end position="103"/>
    </location>
</feature>
<keyword evidence="2 3" id="KW-0067">ATP-binding</keyword>
<dbReference type="InterPro" id="IPR000719">
    <property type="entry name" value="Prot_kinase_dom"/>
</dbReference>
<dbReference type="SUPFAM" id="SSF56112">
    <property type="entry name" value="Protein kinase-like (PK-like)"/>
    <property type="match status" value="1"/>
</dbReference>
<feature type="region of interest" description="Disordered" evidence="4">
    <location>
        <begin position="89"/>
        <end position="193"/>
    </location>
</feature>
<dbReference type="GO" id="GO:0004674">
    <property type="term" value="F:protein serine/threonine kinase activity"/>
    <property type="evidence" value="ECO:0007669"/>
    <property type="project" value="TreeGrafter"/>
</dbReference>
<keyword evidence="7" id="KW-1185">Reference proteome</keyword>
<feature type="compositionally biased region" description="Basic residues" evidence="4">
    <location>
        <begin position="35"/>
        <end position="51"/>
    </location>
</feature>
<dbReference type="PROSITE" id="PS00107">
    <property type="entry name" value="PROTEIN_KINASE_ATP"/>
    <property type="match status" value="1"/>
</dbReference>
<dbReference type="PANTHER" id="PTHR44329:SF298">
    <property type="entry name" value="MIXED LINEAGE KINASE DOMAIN-LIKE PROTEIN"/>
    <property type="match status" value="1"/>
</dbReference>
<evidence type="ECO:0000256" key="1">
    <source>
        <dbReference type="ARBA" id="ARBA00022741"/>
    </source>
</evidence>
<evidence type="ECO:0000256" key="3">
    <source>
        <dbReference type="PROSITE-ProRule" id="PRU10141"/>
    </source>
</evidence>
<feature type="compositionally biased region" description="Pro residues" evidence="4">
    <location>
        <begin position="745"/>
        <end position="756"/>
    </location>
</feature>
<evidence type="ECO:0000256" key="4">
    <source>
        <dbReference type="SAM" id="MobiDB-lite"/>
    </source>
</evidence>
<sequence>MAHGYSSPDEESVLGKAEIYAEIYGTPPSRLQGNKPHKRQPAGSQRKLKPAGRKDKQARQQGCAAKQKARLDARAFKELDTTLQVLGIDGATPQNAQRVTASTHAPLVAQESPRLHRSGSSRGEFYLERSGSDQQLSDSGRRHSGPSRHHSMSSPCPSAPPSVPTSPKRAISQPAPTPGYRRSPSTDVLGRPETRKLVRLESERQEWHAVLDNLLNGNFAREDLDLAVSIARSKAEDLKEQLIWWQTPPEASWPAREERLNWLELALQEAKDISAGLKRHGVVVEEEGHITYLHDCLQIIRDALREVRGLVGICCDAIAEGMRSLGGTVDETKRGFRAVHRVVSISQKLASNLKTATWTQLQPLEGPQAEAAQHSPDAELLQLSRDLGGSAFEVVVAALEATGNLQESVLCDKALLPGLGASSSAHEVSVQAKLLQSSWQACGELVDMIMQGWPALRLDITREWCKLFLRAAQLADGMQHKARMTQRSSSLASLDAGAESDGTGGPCTSGVWGNYCGSPVTQPATNGAVGDDDLQAQAWLPAMLSSLLTQAEKSANAIARQLSYPVAEEAGADGKQPAASEVDERIEALLDELSDAFYDLAYTGTHRVARMCRAPEPLACWALELLEEQACQAVVFVRDLDKSLLGQGEHALHHYETLRRCTDTLVNAILRVRRLLKQRRSDSECNQDPPRPIPRNDSHISLGQSSAVSSPLSSRPATPPMAIPSANSPAASTDGRANQTAALPPAHPVGPRPDPPAWGSFKPLKTGRGAAPEGRPHSPALFPAGAQAAIRPGRAWKDVLQFGGPSSEANSVAEDVNNGVVSSNGCELSTSPLKAKLNLPWENDPFWQVKWEDLKPTLIKKLGSGSFGQVYEAYYHSAPMAVKILTIDVNSGIEGLNRTLRRFKDEVDLQRRLSLHPNIVRFLGAACQIPISLDSLRSPTYAAQGFMQGMTLAIIMELCRFGNLFKLIEVARRVARLPPSVRSAQQPPRSAEEAKLKASPGWKLFSSWPIRLELARQAAAAVEFLHSHGVVHRDLTSYNLLVTDKWEAKVCDFNLARAVRETEMVAHSGSINSPEWSAPERLAGQAYGRSADVFSFGVVVWELITLGVPWHEDDDDEGSSSSESGGQFRDPFFFVMQSVPRGSRLVFPAPDAVCPSLPELPQVIALVQECWAQKPCERPTMALVCKRLECILGAVRGRLREEHRRRLP</sequence>
<comment type="caution">
    <text evidence="6">The sequence shown here is derived from an EMBL/GenBank/DDBJ whole genome shotgun (WGS) entry which is preliminary data.</text>
</comment>
<feature type="region of interest" description="Disordered" evidence="4">
    <location>
        <begin position="24"/>
        <end position="70"/>
    </location>
</feature>
<reference evidence="6 7" key="1">
    <citation type="journal article" date="2024" name="Nat. Commun.">
        <title>Phylogenomics reveals the evolutionary origins of lichenization in chlorophyte algae.</title>
        <authorList>
            <person name="Puginier C."/>
            <person name="Libourel C."/>
            <person name="Otte J."/>
            <person name="Skaloud P."/>
            <person name="Haon M."/>
            <person name="Grisel S."/>
            <person name="Petersen M."/>
            <person name="Berrin J.G."/>
            <person name="Delaux P.M."/>
            <person name="Dal Grande F."/>
            <person name="Keller J."/>
        </authorList>
    </citation>
    <scope>NUCLEOTIDE SEQUENCE [LARGE SCALE GENOMIC DNA]</scope>
    <source>
        <strain evidence="6 7">SAG 2043</strain>
    </source>
</reference>
<feature type="compositionally biased region" description="Basic residues" evidence="4">
    <location>
        <begin position="142"/>
        <end position="151"/>
    </location>
</feature>
<keyword evidence="1 3" id="KW-0547">Nucleotide-binding</keyword>
<dbReference type="PROSITE" id="PS00109">
    <property type="entry name" value="PROTEIN_KINASE_TYR"/>
    <property type="match status" value="1"/>
</dbReference>
<evidence type="ECO:0000259" key="5">
    <source>
        <dbReference type="PROSITE" id="PS50011"/>
    </source>
</evidence>
<name>A0AAW1RBE6_9CHLO</name>
<dbReference type="Gene3D" id="1.10.510.10">
    <property type="entry name" value="Transferase(Phosphotransferase) domain 1"/>
    <property type="match status" value="1"/>
</dbReference>
<evidence type="ECO:0000256" key="2">
    <source>
        <dbReference type="ARBA" id="ARBA00022840"/>
    </source>
</evidence>
<evidence type="ECO:0000313" key="6">
    <source>
        <dbReference type="EMBL" id="KAK9830537.1"/>
    </source>
</evidence>
<feature type="domain" description="Protein kinase" evidence="5">
    <location>
        <begin position="856"/>
        <end position="1192"/>
    </location>
</feature>
<dbReference type="Gene3D" id="3.30.200.20">
    <property type="entry name" value="Phosphorylase Kinase, domain 1"/>
    <property type="match status" value="1"/>
</dbReference>
<dbReference type="Proteomes" id="UP001489004">
    <property type="component" value="Unassembled WGS sequence"/>
</dbReference>
<feature type="region of interest" description="Disordered" evidence="4">
    <location>
        <begin position="679"/>
        <end position="780"/>
    </location>
</feature>
<proteinExistence type="predicted"/>
<dbReference type="PROSITE" id="PS50011">
    <property type="entry name" value="PROTEIN_KINASE_DOM"/>
    <property type="match status" value="1"/>
</dbReference>
<organism evidence="6 7">
    <name type="scientific">[Myrmecia] bisecta</name>
    <dbReference type="NCBI Taxonomy" id="41462"/>
    <lineage>
        <taxon>Eukaryota</taxon>
        <taxon>Viridiplantae</taxon>
        <taxon>Chlorophyta</taxon>
        <taxon>core chlorophytes</taxon>
        <taxon>Trebouxiophyceae</taxon>
        <taxon>Trebouxiales</taxon>
        <taxon>Trebouxiaceae</taxon>
        <taxon>Myrmecia</taxon>
    </lineage>
</organism>
<dbReference type="AlphaFoldDB" id="A0AAW1RBE6"/>
<dbReference type="PANTHER" id="PTHR44329">
    <property type="entry name" value="SERINE/THREONINE-PROTEIN KINASE TNNI3K-RELATED"/>
    <property type="match status" value="1"/>
</dbReference>